<dbReference type="Proteomes" id="UP001649381">
    <property type="component" value="Unassembled WGS sequence"/>
</dbReference>
<keyword evidence="1" id="KW-0812">Transmembrane</keyword>
<feature type="transmembrane region" description="Helical" evidence="1">
    <location>
        <begin position="36"/>
        <end position="57"/>
    </location>
</feature>
<name>A0ABS9GZD8_9BACL</name>
<keyword evidence="4" id="KW-1185">Reference proteome</keyword>
<keyword evidence="1" id="KW-1133">Transmembrane helix</keyword>
<evidence type="ECO:0000313" key="3">
    <source>
        <dbReference type="EMBL" id="MCF6138122.1"/>
    </source>
</evidence>
<feature type="transmembrane region" description="Helical" evidence="1">
    <location>
        <begin position="218"/>
        <end position="235"/>
    </location>
</feature>
<dbReference type="RefSeq" id="WP_236334293.1">
    <property type="nucleotide sequence ID" value="NZ_JAKIJS010000001.1"/>
</dbReference>
<feature type="transmembrane region" description="Helical" evidence="1">
    <location>
        <begin position="182"/>
        <end position="206"/>
    </location>
</feature>
<feature type="transmembrane region" description="Helical" evidence="1">
    <location>
        <begin position="132"/>
        <end position="161"/>
    </location>
</feature>
<dbReference type="Pfam" id="PF01578">
    <property type="entry name" value="Cytochrom_C_asm"/>
    <property type="match status" value="1"/>
</dbReference>
<evidence type="ECO:0000313" key="4">
    <source>
        <dbReference type="Proteomes" id="UP001649381"/>
    </source>
</evidence>
<comment type="caution">
    <text evidence="3">The sequence shown here is derived from an EMBL/GenBank/DDBJ whole genome shotgun (WGS) entry which is preliminary data.</text>
</comment>
<gene>
    <name evidence="3" type="ORF">L2716_10335</name>
</gene>
<dbReference type="PANTHER" id="PTHR38034:SF1">
    <property type="entry name" value="INNER MEMBRANE PROTEIN YPJD"/>
    <property type="match status" value="1"/>
</dbReference>
<evidence type="ECO:0000259" key="2">
    <source>
        <dbReference type="Pfam" id="PF01578"/>
    </source>
</evidence>
<keyword evidence="1" id="KW-0472">Membrane</keyword>
<organism evidence="3 4">
    <name type="scientific">Pseudalkalibacillus berkeleyi</name>
    <dbReference type="NCBI Taxonomy" id="1069813"/>
    <lineage>
        <taxon>Bacteria</taxon>
        <taxon>Bacillati</taxon>
        <taxon>Bacillota</taxon>
        <taxon>Bacilli</taxon>
        <taxon>Bacillales</taxon>
        <taxon>Fictibacillaceae</taxon>
        <taxon>Pseudalkalibacillus</taxon>
    </lineage>
</organism>
<feature type="transmembrane region" description="Helical" evidence="1">
    <location>
        <begin position="72"/>
        <end position="89"/>
    </location>
</feature>
<feature type="domain" description="Cytochrome c assembly protein" evidence="2">
    <location>
        <begin position="69"/>
        <end position="269"/>
    </location>
</feature>
<reference evidence="3 4" key="1">
    <citation type="submission" date="2022-01" db="EMBL/GenBank/DDBJ databases">
        <title>Alkalihalobacillus sp. EGI L200015, a novel bacterium isolated from a salt lake sediment.</title>
        <authorList>
            <person name="Gao L."/>
            <person name="Fang B.-Z."/>
            <person name="Li W.-J."/>
        </authorList>
    </citation>
    <scope>NUCLEOTIDE SEQUENCE [LARGE SCALE GENOMIC DNA]</scope>
    <source>
        <strain evidence="3 4">KCTC 12718</strain>
    </source>
</reference>
<dbReference type="InterPro" id="IPR052372">
    <property type="entry name" value="YpjD/HemX"/>
</dbReference>
<sequence length="275" mass="32163">MSSFRWIYDLTIILYALSVLGYFVDFLQNNRKANRIAFWLLSIVWVLQFAVLVFRVFETNRFPVLTPTEGLFFYSWMIVTLSLLINWFFRVDFFVFFTNIIGFILMAVSWFAPNSYVSPQFSDQLINELAIIHITMAFIAYGAFTLSSILSIMYVTQYNMLKEKKVGKKLWRFDSLGKLDNLSYLLNVVGVPIMFLSLVLGLIYGYKMNLAPAIFYDAKVISSFIVLIVYGYYLYLRVVRGTYGRQLSYWNVAGLLVILINYFLAATLTEFHLWY</sequence>
<feature type="transmembrane region" description="Helical" evidence="1">
    <location>
        <begin position="247"/>
        <end position="265"/>
    </location>
</feature>
<proteinExistence type="predicted"/>
<dbReference type="PANTHER" id="PTHR38034">
    <property type="entry name" value="INNER MEMBRANE PROTEIN YPJD"/>
    <property type="match status" value="1"/>
</dbReference>
<dbReference type="EMBL" id="JAKIJS010000001">
    <property type="protein sequence ID" value="MCF6138122.1"/>
    <property type="molecule type" value="Genomic_DNA"/>
</dbReference>
<protein>
    <submittedName>
        <fullName evidence="3">Cytochrome c biogenesis protein</fullName>
    </submittedName>
</protein>
<feature type="transmembrane region" description="Helical" evidence="1">
    <location>
        <begin position="94"/>
        <end position="112"/>
    </location>
</feature>
<feature type="transmembrane region" description="Helical" evidence="1">
    <location>
        <begin position="6"/>
        <end position="24"/>
    </location>
</feature>
<accession>A0ABS9GZD8</accession>
<dbReference type="InterPro" id="IPR002541">
    <property type="entry name" value="Cyt_c_assembly"/>
</dbReference>
<evidence type="ECO:0000256" key="1">
    <source>
        <dbReference type="SAM" id="Phobius"/>
    </source>
</evidence>